<dbReference type="EMBL" id="KK198760">
    <property type="protein sequence ID" value="KCW60275.1"/>
    <property type="molecule type" value="Genomic_DNA"/>
</dbReference>
<feature type="region of interest" description="Disordered" evidence="3">
    <location>
        <begin position="1"/>
        <end position="53"/>
    </location>
</feature>
<sequence>MAQTQARGPSPPSPRATRHAPPHPLHPTRPLLHRNLLSPSPPPPALSSSAASLRRASLHRARAYLRRPQKERGSLRSGARFPPAAAPLFPGRDHRHWLVVMIKPGGDGATKQRMIDCHVETLARVAGRLYAKRKQIRRSTMSALRDALFLGVRSSRRWSNKLGGLPWMLFVIPESYVNPEYKDCGGCIKAGAYRLAETMGVNIGSKAAQLHYIYRDRCVHLHKHCDMLPFE</sequence>
<keyword evidence="1" id="KW-0507">mRNA processing</keyword>
<dbReference type="Gramene" id="KCW60275">
    <property type="protein sequence ID" value="KCW60275"/>
    <property type="gene ID" value="EUGRSUZ_H02990"/>
</dbReference>
<dbReference type="STRING" id="71139.A0A059B3N1"/>
<organism evidence="5">
    <name type="scientific">Eucalyptus grandis</name>
    <name type="common">Flooded gum</name>
    <dbReference type="NCBI Taxonomy" id="71139"/>
    <lineage>
        <taxon>Eukaryota</taxon>
        <taxon>Viridiplantae</taxon>
        <taxon>Streptophyta</taxon>
        <taxon>Embryophyta</taxon>
        <taxon>Tracheophyta</taxon>
        <taxon>Spermatophyta</taxon>
        <taxon>Magnoliopsida</taxon>
        <taxon>eudicotyledons</taxon>
        <taxon>Gunneridae</taxon>
        <taxon>Pentapetalae</taxon>
        <taxon>rosids</taxon>
        <taxon>malvids</taxon>
        <taxon>Myrtales</taxon>
        <taxon>Myrtaceae</taxon>
        <taxon>Myrtoideae</taxon>
        <taxon>Eucalypteae</taxon>
        <taxon>Eucalyptus</taxon>
    </lineage>
</organism>
<accession>A0A059B3N1</accession>
<evidence type="ECO:0000259" key="4">
    <source>
        <dbReference type="Pfam" id="PF21864"/>
    </source>
</evidence>
<gene>
    <name evidence="5" type="ORF">EUGRSUZ_H02990</name>
</gene>
<evidence type="ECO:0000256" key="3">
    <source>
        <dbReference type="SAM" id="MobiDB-lite"/>
    </source>
</evidence>
<dbReference type="PANTHER" id="PTHR31346">
    <property type="entry name" value="MULTIPLE ORGANELLAR RNA EDITING FACTOR 2, CHLOROPLASTIC-RELATED-RELATED"/>
    <property type="match status" value="1"/>
</dbReference>
<feature type="domain" description="MORF/ORRM1/DAG-like MORF" evidence="4">
    <location>
        <begin position="95"/>
        <end position="186"/>
    </location>
</feature>
<dbReference type="Pfam" id="PF21864">
    <property type="entry name" value="MORF_dom"/>
    <property type="match status" value="1"/>
</dbReference>
<dbReference type="OMA" id="CHVETLA"/>
<dbReference type="GO" id="GO:0005739">
    <property type="term" value="C:mitochondrion"/>
    <property type="evidence" value="ECO:0000318"/>
    <property type="project" value="GO_Central"/>
</dbReference>
<dbReference type="InterPro" id="IPR039206">
    <property type="entry name" value="MORF/ORRM1/DAG-like"/>
</dbReference>
<dbReference type="GO" id="GO:0016554">
    <property type="term" value="P:cytidine to uridine editing"/>
    <property type="evidence" value="ECO:0007669"/>
    <property type="project" value="InterPro"/>
</dbReference>
<dbReference type="GO" id="GO:0006397">
    <property type="term" value="P:mRNA processing"/>
    <property type="evidence" value="ECO:0007669"/>
    <property type="project" value="UniProtKB-KW"/>
</dbReference>
<dbReference type="InterPro" id="IPR054059">
    <property type="entry name" value="MORF/ORRM1/DAG-like_MORF"/>
</dbReference>
<dbReference type="GO" id="GO:0080156">
    <property type="term" value="P:mitochondrial mRNA modification"/>
    <property type="evidence" value="ECO:0000318"/>
    <property type="project" value="GO_Central"/>
</dbReference>
<evidence type="ECO:0000313" key="5">
    <source>
        <dbReference type="EMBL" id="KCW60275.1"/>
    </source>
</evidence>
<evidence type="ECO:0000256" key="1">
    <source>
        <dbReference type="ARBA" id="ARBA00022664"/>
    </source>
</evidence>
<keyword evidence="2" id="KW-0809">Transit peptide</keyword>
<feature type="compositionally biased region" description="Low complexity" evidence="3">
    <location>
        <begin position="28"/>
        <end position="38"/>
    </location>
</feature>
<reference evidence="5" key="1">
    <citation type="submission" date="2013-07" db="EMBL/GenBank/DDBJ databases">
        <title>The genome of Eucalyptus grandis.</title>
        <authorList>
            <person name="Schmutz J."/>
            <person name="Hayes R."/>
            <person name="Myburg A."/>
            <person name="Tuskan G."/>
            <person name="Grattapaglia D."/>
            <person name="Rokhsar D.S."/>
        </authorList>
    </citation>
    <scope>NUCLEOTIDE SEQUENCE</scope>
    <source>
        <tissue evidence="5">Leaf extractions</tissue>
    </source>
</reference>
<evidence type="ECO:0000256" key="2">
    <source>
        <dbReference type="ARBA" id="ARBA00022946"/>
    </source>
</evidence>
<protein>
    <recommendedName>
        <fullName evidence="4">MORF/ORRM1/DAG-like MORF domain-containing protein</fullName>
    </recommendedName>
</protein>
<dbReference type="InParanoid" id="A0A059B3N1"/>
<dbReference type="PANTHER" id="PTHR31346:SF7">
    <property type="entry name" value="MULTIPLE ORGANELLAR RNA EDITING FACTOR 2, CHLOROPLASTIC-RELATED"/>
    <property type="match status" value="1"/>
</dbReference>
<name>A0A059B3N1_EUCGR</name>
<proteinExistence type="predicted"/>
<dbReference type="AlphaFoldDB" id="A0A059B3N1"/>